<dbReference type="GO" id="GO:0016491">
    <property type="term" value="F:oxidoreductase activity"/>
    <property type="evidence" value="ECO:0007669"/>
    <property type="project" value="UniProtKB-KW"/>
</dbReference>
<keyword evidence="5" id="KW-0274">FAD</keyword>
<accession>A0A1I6CND3</accession>
<evidence type="ECO:0000313" key="11">
    <source>
        <dbReference type="Proteomes" id="UP000199584"/>
    </source>
</evidence>
<dbReference type="Pfam" id="PF12831">
    <property type="entry name" value="FAD_oxidored"/>
    <property type="match status" value="1"/>
</dbReference>
<keyword evidence="4" id="KW-0479">Metal-binding</keyword>
<evidence type="ECO:0000256" key="3">
    <source>
        <dbReference type="ARBA" id="ARBA00022485"/>
    </source>
</evidence>
<sequence>MANKSILVVGGGISGLTAALEAAEVGHEVYIVEKNPYLGGKVTQINQYFPKLCPPNCGLEINFQRIRKNPRINFFTMAEVESISGQEGNFDVTVKLNPRFVNENCTGCGKCTEACPAERANAFNYGLDKTKAVYLPHEFAFPMKYVIDARACKGAECGKCAQVCEYNAIDLNMEPKTINLNVGAIVWATGWDPYDANKLSYYGFGRYDNVITNVMMERMAALNGPTKGKIVRPTDGKEIKSVAFIQCAGSRDENHLKACSSVCCLASLKHATYVREQYPDAEICIYYIDIRARGKYEDFFTKVQEEANITLIKGKAGEVKEDPSTKKLVVIAEDQVAQEVVEKKFDLVVLATGMAPTTAAAKVPAEMAYDEDGFLVSGANTPGIYAAGCVKNPLDVASAVRDATATALKAIQSTVRGQQ</sequence>
<gene>
    <name evidence="10" type="ORF">SAMN05660706_10124</name>
</gene>
<feature type="domain" description="4Fe-4S ferredoxin-type" evidence="9">
    <location>
        <begin position="143"/>
        <end position="174"/>
    </location>
</feature>
<keyword evidence="3" id="KW-0004">4Fe-4S</keyword>
<keyword evidence="11" id="KW-1185">Reference proteome</keyword>
<dbReference type="AlphaFoldDB" id="A0A1I6CND3"/>
<evidence type="ECO:0000256" key="1">
    <source>
        <dbReference type="ARBA" id="ARBA00001974"/>
    </source>
</evidence>
<keyword evidence="6" id="KW-0560">Oxidoreductase</keyword>
<dbReference type="InterPro" id="IPR036188">
    <property type="entry name" value="FAD/NAD-bd_sf"/>
</dbReference>
<dbReference type="OrthoDB" id="135003at2"/>
<dbReference type="InterPro" id="IPR017896">
    <property type="entry name" value="4Fe4S_Fe-S-bd"/>
</dbReference>
<dbReference type="PRINTS" id="PR00368">
    <property type="entry name" value="FADPNR"/>
</dbReference>
<evidence type="ECO:0000256" key="5">
    <source>
        <dbReference type="ARBA" id="ARBA00022827"/>
    </source>
</evidence>
<protein>
    <submittedName>
        <fullName evidence="10">Putative adenylylsulfate reductase-associated electron transfer protein QmoA</fullName>
    </submittedName>
</protein>
<dbReference type="Proteomes" id="UP000199584">
    <property type="component" value="Unassembled WGS sequence"/>
</dbReference>
<evidence type="ECO:0000313" key="10">
    <source>
        <dbReference type="EMBL" id="SFQ94653.1"/>
    </source>
</evidence>
<feature type="domain" description="4Fe-4S ferredoxin-type" evidence="9">
    <location>
        <begin position="96"/>
        <end position="126"/>
    </location>
</feature>
<dbReference type="PROSITE" id="PS00198">
    <property type="entry name" value="4FE4S_FER_1"/>
    <property type="match status" value="1"/>
</dbReference>
<proteinExistence type="inferred from homology"/>
<dbReference type="STRING" id="39060.SAMN05660706_10124"/>
<keyword evidence="5" id="KW-0285">Flavoprotein</keyword>
<dbReference type="Gene3D" id="3.40.50.720">
    <property type="entry name" value="NAD(P)-binding Rossmann-like Domain"/>
    <property type="match status" value="1"/>
</dbReference>
<dbReference type="GO" id="GO:0046872">
    <property type="term" value="F:metal ion binding"/>
    <property type="evidence" value="ECO:0007669"/>
    <property type="project" value="UniProtKB-KW"/>
</dbReference>
<dbReference type="PROSITE" id="PS51379">
    <property type="entry name" value="4FE4S_FER_2"/>
    <property type="match status" value="2"/>
</dbReference>
<name>A0A1I6CND3_9FIRM</name>
<dbReference type="PANTHER" id="PTHR43498">
    <property type="entry name" value="FERREDOXIN:COB-COM HETERODISULFIDE REDUCTASE SUBUNIT A"/>
    <property type="match status" value="1"/>
</dbReference>
<comment type="cofactor">
    <cofactor evidence="1">
        <name>FAD</name>
        <dbReference type="ChEBI" id="CHEBI:57692"/>
    </cofactor>
</comment>
<reference evidence="11" key="1">
    <citation type="submission" date="2016-10" db="EMBL/GenBank/DDBJ databases">
        <authorList>
            <person name="Varghese N."/>
            <person name="Submissions S."/>
        </authorList>
    </citation>
    <scope>NUCLEOTIDE SEQUENCE [LARGE SCALE GENOMIC DNA]</scope>
    <source>
        <strain evidence="11">DSM 3669</strain>
    </source>
</reference>
<organism evidence="10 11">
    <name type="scientific">Desulfoscipio geothermicus DSM 3669</name>
    <dbReference type="NCBI Taxonomy" id="1121426"/>
    <lineage>
        <taxon>Bacteria</taxon>
        <taxon>Bacillati</taxon>
        <taxon>Bacillota</taxon>
        <taxon>Clostridia</taxon>
        <taxon>Eubacteriales</taxon>
        <taxon>Desulfallaceae</taxon>
        <taxon>Desulfoscipio</taxon>
    </lineage>
</organism>
<dbReference type="InterPro" id="IPR017900">
    <property type="entry name" value="4Fe4S_Fe_S_CS"/>
</dbReference>
<dbReference type="Gene3D" id="3.50.50.60">
    <property type="entry name" value="FAD/NAD(P)-binding domain"/>
    <property type="match status" value="1"/>
</dbReference>
<evidence type="ECO:0000256" key="2">
    <source>
        <dbReference type="ARBA" id="ARBA00006561"/>
    </source>
</evidence>
<evidence type="ECO:0000256" key="4">
    <source>
        <dbReference type="ARBA" id="ARBA00022723"/>
    </source>
</evidence>
<evidence type="ECO:0000256" key="8">
    <source>
        <dbReference type="ARBA" id="ARBA00023014"/>
    </source>
</evidence>
<dbReference type="PANTHER" id="PTHR43498:SF1">
    <property type="entry name" value="COB--COM HETERODISULFIDE REDUCTASE IRON-SULFUR SUBUNIT A"/>
    <property type="match status" value="1"/>
</dbReference>
<evidence type="ECO:0000256" key="6">
    <source>
        <dbReference type="ARBA" id="ARBA00023002"/>
    </source>
</evidence>
<evidence type="ECO:0000259" key="9">
    <source>
        <dbReference type="PROSITE" id="PS51379"/>
    </source>
</evidence>
<keyword evidence="7" id="KW-0408">Iron</keyword>
<dbReference type="Pfam" id="PF12837">
    <property type="entry name" value="Fer4_6"/>
    <property type="match status" value="1"/>
</dbReference>
<evidence type="ECO:0000256" key="7">
    <source>
        <dbReference type="ARBA" id="ARBA00023004"/>
    </source>
</evidence>
<keyword evidence="8" id="KW-0411">Iron-sulfur</keyword>
<dbReference type="GO" id="GO:0051539">
    <property type="term" value="F:4 iron, 4 sulfur cluster binding"/>
    <property type="evidence" value="ECO:0007669"/>
    <property type="project" value="UniProtKB-KW"/>
</dbReference>
<dbReference type="RefSeq" id="WP_092481437.1">
    <property type="nucleotide sequence ID" value="NZ_FOYM01000001.1"/>
</dbReference>
<dbReference type="InterPro" id="IPR039650">
    <property type="entry name" value="HdrA-like"/>
</dbReference>
<dbReference type="SUPFAM" id="SSF51905">
    <property type="entry name" value="FAD/NAD(P)-binding domain"/>
    <property type="match status" value="1"/>
</dbReference>
<dbReference type="Gene3D" id="3.30.70.20">
    <property type="match status" value="1"/>
</dbReference>
<dbReference type="EMBL" id="FOYM01000001">
    <property type="protein sequence ID" value="SFQ94653.1"/>
    <property type="molecule type" value="Genomic_DNA"/>
</dbReference>
<comment type="similarity">
    <text evidence="2">Belongs to the HdrA family.</text>
</comment>